<protein>
    <submittedName>
        <fullName evidence="1">Uncharacterized protein</fullName>
    </submittedName>
</protein>
<accession>A0ABV1P2W1</accession>
<dbReference type="Proteomes" id="UP001482520">
    <property type="component" value="Unassembled WGS sequence"/>
</dbReference>
<comment type="caution">
    <text evidence="1">The sequence shown here is derived from an EMBL/GenBank/DDBJ whole genome shotgun (WGS) entry which is preliminary data.</text>
</comment>
<dbReference type="RefSeq" id="WP_349805427.1">
    <property type="nucleotide sequence ID" value="NZ_JBEGDP010000028.1"/>
</dbReference>
<name>A0ABV1P2W1_9ACTN</name>
<evidence type="ECO:0000313" key="1">
    <source>
        <dbReference type="EMBL" id="MEQ7849079.1"/>
    </source>
</evidence>
<proteinExistence type="predicted"/>
<reference evidence="1 2" key="1">
    <citation type="submission" date="2024-02" db="EMBL/GenBank/DDBJ databases">
        <title>Full genome sequence of Nocardioides kribbensis.</title>
        <authorList>
            <person name="Poletto B.L."/>
            <person name="Silva G."/>
            <person name="Galante D."/>
            <person name="Campos K.R."/>
            <person name="Santos M.B.N."/>
            <person name="Sacchi C.T."/>
        </authorList>
    </citation>
    <scope>NUCLEOTIDE SEQUENCE [LARGE SCALE GENOMIC DNA]</scope>
    <source>
        <strain evidence="1 2">O4R</strain>
    </source>
</reference>
<evidence type="ECO:0000313" key="2">
    <source>
        <dbReference type="Proteomes" id="UP001482520"/>
    </source>
</evidence>
<dbReference type="EMBL" id="JBEGDP010000028">
    <property type="protein sequence ID" value="MEQ7849079.1"/>
    <property type="molecule type" value="Genomic_DNA"/>
</dbReference>
<organism evidence="1 2">
    <name type="scientific">Nocardioides kribbensis</name>
    <dbReference type="NCBI Taxonomy" id="305517"/>
    <lineage>
        <taxon>Bacteria</taxon>
        <taxon>Bacillati</taxon>
        <taxon>Actinomycetota</taxon>
        <taxon>Actinomycetes</taxon>
        <taxon>Propionibacteriales</taxon>
        <taxon>Nocardioidaceae</taxon>
        <taxon>Nocardioides</taxon>
    </lineage>
</organism>
<keyword evidence="2" id="KW-1185">Reference proteome</keyword>
<sequence>MEASTQQSQTVTVDVWSSPQALERAVPEAFRLWASWYGEPHPDRSVHLLACPSGAYAPSKTGVAAALDAPRPPGTPGRVSVVLTDDPTAAESLWLLRTVTRLAEPQLP</sequence>
<gene>
    <name evidence="1" type="ORF">V6R90_17505</name>
</gene>